<evidence type="ECO:0000256" key="6">
    <source>
        <dbReference type="PROSITE-ProRule" id="PRU00302"/>
    </source>
</evidence>
<keyword evidence="3" id="KW-0677">Repeat</keyword>
<feature type="domain" description="Sushi" evidence="9">
    <location>
        <begin position="397"/>
        <end position="457"/>
    </location>
</feature>
<organism evidence="10 11">
    <name type="scientific">Ornithorhynchus anatinus</name>
    <name type="common">Duckbill platypus</name>
    <dbReference type="NCBI Taxonomy" id="9258"/>
    <lineage>
        <taxon>Eukaryota</taxon>
        <taxon>Metazoa</taxon>
        <taxon>Chordata</taxon>
        <taxon>Craniata</taxon>
        <taxon>Vertebrata</taxon>
        <taxon>Euteleostomi</taxon>
        <taxon>Mammalia</taxon>
        <taxon>Monotremata</taxon>
        <taxon>Ornithorhynchidae</taxon>
        <taxon>Ornithorhynchus</taxon>
    </lineage>
</organism>
<feature type="domain" description="Sushi" evidence="9">
    <location>
        <begin position="25"/>
        <end position="87"/>
    </location>
</feature>
<feature type="disulfide bond" evidence="6">
    <location>
        <begin position="399"/>
        <end position="442"/>
    </location>
</feature>
<feature type="compositionally biased region" description="Low complexity" evidence="7">
    <location>
        <begin position="687"/>
        <end position="739"/>
    </location>
</feature>
<dbReference type="SMART" id="SM00032">
    <property type="entry name" value="CCP"/>
    <property type="match status" value="8"/>
</dbReference>
<keyword evidence="2 8" id="KW-0732">Signal</keyword>
<dbReference type="FunFam" id="2.10.70.10:FF:000055">
    <property type="entry name" value="Complement decay-accelerating factor, GPI-anchored"/>
    <property type="match status" value="1"/>
</dbReference>
<dbReference type="SUPFAM" id="SSF57535">
    <property type="entry name" value="Complement control module/SCR domain"/>
    <property type="match status" value="8"/>
</dbReference>
<reference evidence="10 11" key="1">
    <citation type="journal article" date="2008" name="Nature">
        <title>Genome analysis of the platypus reveals unique signatures of evolution.</title>
        <authorList>
            <person name="Warren W.C."/>
            <person name="Hillier L.W."/>
            <person name="Marshall Graves J.A."/>
            <person name="Birney E."/>
            <person name="Ponting C.P."/>
            <person name="Grutzner F."/>
            <person name="Belov K."/>
            <person name="Miller W."/>
            <person name="Clarke L."/>
            <person name="Chinwalla A.T."/>
            <person name="Yang S.P."/>
            <person name="Heger A."/>
            <person name="Locke D.P."/>
            <person name="Miethke P."/>
            <person name="Waters P.D."/>
            <person name="Veyrunes F."/>
            <person name="Fulton L."/>
            <person name="Fulton B."/>
            <person name="Graves T."/>
            <person name="Wallis J."/>
            <person name="Puente X.S."/>
            <person name="Lopez-Otin C."/>
            <person name="Ordonez G.R."/>
            <person name="Eichler E.E."/>
            <person name="Chen L."/>
            <person name="Cheng Z."/>
            <person name="Deakin J.E."/>
            <person name="Alsop A."/>
            <person name="Thompson K."/>
            <person name="Kirby P."/>
            <person name="Papenfuss A.T."/>
            <person name="Wakefield M.J."/>
            <person name="Olender T."/>
            <person name="Lancet D."/>
            <person name="Huttley G.A."/>
            <person name="Smit A.F."/>
            <person name="Pask A."/>
            <person name="Temple-Smith P."/>
            <person name="Batzer M.A."/>
            <person name="Walker J.A."/>
            <person name="Konkel M.K."/>
            <person name="Harris R.S."/>
            <person name="Whittington C.M."/>
            <person name="Wong E.S."/>
            <person name="Gemmell N.J."/>
            <person name="Buschiazzo E."/>
            <person name="Vargas Jentzsch I.M."/>
            <person name="Merkel A."/>
            <person name="Schmitz J."/>
            <person name="Zemann A."/>
            <person name="Churakov G."/>
            <person name="Kriegs J.O."/>
            <person name="Brosius J."/>
            <person name="Murchison E.P."/>
            <person name="Sachidanandam R."/>
            <person name="Smith C."/>
            <person name="Hannon G.J."/>
            <person name="Tsend-Ayush E."/>
            <person name="McMillan D."/>
            <person name="Attenborough R."/>
            <person name="Rens W."/>
            <person name="Ferguson-Smith M."/>
            <person name="Lefevre C.M."/>
            <person name="Sharp J.A."/>
            <person name="Nicholas K.R."/>
            <person name="Ray D.A."/>
            <person name="Kube M."/>
            <person name="Reinhardt R."/>
            <person name="Pringle T.H."/>
            <person name="Taylor J."/>
            <person name="Jones R.C."/>
            <person name="Nixon B."/>
            <person name="Dacheux J.L."/>
            <person name="Niwa H."/>
            <person name="Sekita Y."/>
            <person name="Huang X."/>
            <person name="Stark A."/>
            <person name="Kheradpour P."/>
            <person name="Kellis M."/>
            <person name="Flicek P."/>
            <person name="Chen Y."/>
            <person name="Webber C."/>
            <person name="Hardison R."/>
            <person name="Nelson J."/>
            <person name="Hallsworth-Pepin K."/>
            <person name="Delehaunty K."/>
            <person name="Markovic C."/>
            <person name="Minx P."/>
            <person name="Feng Y."/>
            <person name="Kremitzki C."/>
            <person name="Mitreva M."/>
            <person name="Glasscock J."/>
            <person name="Wylie T."/>
            <person name="Wohldmann P."/>
            <person name="Thiru P."/>
            <person name="Nhan M.N."/>
            <person name="Pohl C.S."/>
            <person name="Smith S.M."/>
            <person name="Hou S."/>
            <person name="Nefedov M."/>
            <person name="de Jong P.J."/>
            <person name="Renfree M.B."/>
            <person name="Mardis E.R."/>
            <person name="Wilson R.K."/>
        </authorList>
    </citation>
    <scope>NUCLEOTIDE SEQUENCE [LARGE SCALE GENOMIC DNA]</scope>
    <source>
        <strain evidence="10 11">Glennie</strain>
    </source>
</reference>
<evidence type="ECO:0000256" key="5">
    <source>
        <dbReference type="ARBA" id="ARBA00023180"/>
    </source>
</evidence>
<feature type="domain" description="Sushi" evidence="9">
    <location>
        <begin position="458"/>
        <end position="517"/>
    </location>
</feature>
<feature type="disulfide bond" evidence="6">
    <location>
        <begin position="215"/>
        <end position="258"/>
    </location>
</feature>
<feature type="disulfide bond" evidence="6">
    <location>
        <begin position="428"/>
        <end position="455"/>
    </location>
</feature>
<gene>
    <name evidence="10" type="primary">LOC100075257</name>
</gene>
<evidence type="ECO:0000256" key="4">
    <source>
        <dbReference type="ARBA" id="ARBA00023157"/>
    </source>
</evidence>
<feature type="disulfide bond" evidence="6">
    <location>
        <begin position="338"/>
        <end position="381"/>
    </location>
</feature>
<keyword evidence="4 6" id="KW-1015">Disulfide bond</keyword>
<feature type="domain" description="Sushi" evidence="9">
    <location>
        <begin position="336"/>
        <end position="396"/>
    </location>
</feature>
<dbReference type="InterPro" id="IPR000436">
    <property type="entry name" value="Sushi_SCR_CCP_dom"/>
</dbReference>
<dbReference type="PANTHER" id="PTHR46393">
    <property type="entry name" value="SUSHI DOMAIN-CONTAINING PROTEIN"/>
    <property type="match status" value="1"/>
</dbReference>
<feature type="domain" description="Sushi" evidence="9">
    <location>
        <begin position="213"/>
        <end position="273"/>
    </location>
</feature>
<comment type="caution">
    <text evidence="6">Lacks conserved residue(s) required for the propagation of feature annotation.</text>
</comment>
<reference evidence="10" key="2">
    <citation type="submission" date="2025-08" db="UniProtKB">
        <authorList>
            <consortium name="Ensembl"/>
        </authorList>
    </citation>
    <scope>IDENTIFICATION</scope>
    <source>
        <strain evidence="10">Glennie</strain>
    </source>
</reference>
<keyword evidence="11" id="KW-1185">Reference proteome</keyword>
<feature type="region of interest" description="Disordered" evidence="7">
    <location>
        <begin position="516"/>
        <end position="773"/>
    </location>
</feature>
<feature type="disulfide bond" evidence="6">
    <location>
        <begin position="488"/>
        <end position="515"/>
    </location>
</feature>
<evidence type="ECO:0000256" key="8">
    <source>
        <dbReference type="SAM" id="SignalP"/>
    </source>
</evidence>
<dbReference type="InParanoid" id="A0A6I8NML2"/>
<evidence type="ECO:0000256" key="2">
    <source>
        <dbReference type="ARBA" id="ARBA00022729"/>
    </source>
</evidence>
<feature type="signal peptide" evidence="8">
    <location>
        <begin position="1"/>
        <end position="25"/>
    </location>
</feature>
<evidence type="ECO:0000256" key="1">
    <source>
        <dbReference type="ARBA" id="ARBA00022659"/>
    </source>
</evidence>
<feature type="compositionally biased region" description="Low complexity" evidence="7">
    <location>
        <begin position="592"/>
        <end position="659"/>
    </location>
</feature>
<dbReference type="FunFam" id="2.10.70.10:FF:000014">
    <property type="entry name" value="Membrane cofactor protein"/>
    <property type="match status" value="3"/>
</dbReference>
<dbReference type="Ensembl" id="ENSOANT00000067214.1">
    <property type="protein sequence ID" value="ENSOANP00000042410.1"/>
    <property type="gene ID" value="ENSOANG00000020509.3"/>
</dbReference>
<dbReference type="Gene3D" id="2.10.70.10">
    <property type="entry name" value="Complement Module, domain 1"/>
    <property type="match status" value="8"/>
</dbReference>
<feature type="chain" id="PRO_5026186774" description="Sushi domain-containing protein" evidence="8">
    <location>
        <begin position="26"/>
        <end position="773"/>
    </location>
</feature>
<dbReference type="AlphaFoldDB" id="A0A6I8NML2"/>
<feature type="domain" description="Sushi" evidence="9">
    <location>
        <begin position="274"/>
        <end position="333"/>
    </location>
</feature>
<keyword evidence="1 6" id="KW-0768">Sushi</keyword>
<evidence type="ECO:0000313" key="10">
    <source>
        <dbReference type="Ensembl" id="ENSOANP00000042410.1"/>
    </source>
</evidence>
<feature type="disulfide bond" evidence="6">
    <location>
        <begin position="244"/>
        <end position="271"/>
    </location>
</feature>
<dbReference type="Bgee" id="ENSOANG00000020509">
    <property type="expression patterns" value="Expressed in ovary and 8 other cell types or tissues"/>
</dbReference>
<feature type="compositionally biased region" description="Low complexity" evidence="7">
    <location>
        <begin position="747"/>
        <end position="773"/>
    </location>
</feature>
<accession>A0A6I8NML2</accession>
<keyword evidence="5" id="KW-0325">Glycoprotein</keyword>
<name>A0A6I8NML2_ORNAN</name>
<dbReference type="CDD" id="cd00033">
    <property type="entry name" value="CCP"/>
    <property type="match status" value="8"/>
</dbReference>
<feature type="compositionally biased region" description="Low complexity" evidence="7">
    <location>
        <begin position="527"/>
        <end position="542"/>
    </location>
</feature>
<feature type="compositionally biased region" description="Polar residues" evidence="7">
    <location>
        <begin position="543"/>
        <end position="557"/>
    </location>
</feature>
<feature type="disulfide bond" evidence="6">
    <location>
        <begin position="367"/>
        <end position="394"/>
    </location>
</feature>
<dbReference type="InterPro" id="IPR035976">
    <property type="entry name" value="Sushi/SCR/CCP_sf"/>
</dbReference>
<sequence>MSPAAPRLPLLLFPLLLLLLPAAHGDCPDPPEIPNAHPLLPDPPQFPTDTSITYSCNKGFVKIPDKSNSVVCLENNQWSESTEFCNRSCDVPPTFRFASLKPEYRTQNYFPVGSVVEYECRPGYKRNFSRSSNLTCLENLVWSKEPEFCIRKQCPSPPDLPNGQVHITDILFGSVIHFSCNAGYKLIGDHSSTCELVDNKLAWSNSHPECAPILCPSPPNIANGLWQPNENDEYPVGASVPYTCDRGFSLVGNKDLVCGSDGTWNSPPPECKVVSCENPVVENGIPVNPSRPPYSYKATLIFSCKSGFTLEGSAKITCESNSTWTPDPPKCLKMAILCPPPPNITHGTWQRNRSEEFVPGALVSYTCEKGFSLIGNRDLVCGDVGSWSGPPPECKAILCPPPPNIVHGTWQRKKSEEFVPGASVSYTCEKGFSLIGNRDLVCEDVGSWSGPPPGCKGFCENPEVKNGRVVESSQSPPYLYQTTLQFRCNPGFTMEGNPNIKCESNGTWIPPPPVCHKTPTSPSLTVKEPPTTSKVSPTTTKELPSTTKELPSTTKELPSTIRKLPMTNKDLPSAARDPSLATRDPSLTIRDPSLTTREPPLTTREPSSTTREPPLTTREPLSTTREPPVATTEPPLTTTEPPLAPREPTSATGAPPAATRESPSATGEPPSAPREPTSATGEPPLATREPPLTTREPPTTTRKPPLTTREPPTAPSEAPTTTVEFPVTTKEPSTTTKKSPTTKKSRPSSTTTKKTGTTNRGKGTSGSSSGQLT</sequence>
<dbReference type="PANTHER" id="PTHR46393:SF7">
    <property type="entry name" value="COMPLEMENT C2"/>
    <property type="match status" value="1"/>
</dbReference>
<protein>
    <recommendedName>
        <fullName evidence="9">Sushi domain-containing protein</fullName>
    </recommendedName>
</protein>
<dbReference type="PROSITE" id="PS50923">
    <property type="entry name" value="SUSHI"/>
    <property type="match status" value="8"/>
</dbReference>
<feature type="domain" description="Sushi" evidence="9">
    <location>
        <begin position="88"/>
        <end position="151"/>
    </location>
</feature>
<dbReference type="Pfam" id="PF00084">
    <property type="entry name" value="Sushi"/>
    <property type="match status" value="8"/>
</dbReference>
<dbReference type="Proteomes" id="UP000002279">
    <property type="component" value="Chromosome 7"/>
</dbReference>
<evidence type="ECO:0000259" key="9">
    <source>
        <dbReference type="PROSITE" id="PS50923"/>
    </source>
</evidence>
<evidence type="ECO:0000256" key="3">
    <source>
        <dbReference type="ARBA" id="ARBA00022737"/>
    </source>
</evidence>
<evidence type="ECO:0000256" key="7">
    <source>
        <dbReference type="SAM" id="MobiDB-lite"/>
    </source>
</evidence>
<reference evidence="10" key="3">
    <citation type="submission" date="2025-09" db="UniProtKB">
        <authorList>
            <consortium name="Ensembl"/>
        </authorList>
    </citation>
    <scope>IDENTIFICATION</scope>
    <source>
        <strain evidence="10">Glennie</strain>
    </source>
</reference>
<feature type="domain" description="Sushi" evidence="9">
    <location>
        <begin position="152"/>
        <end position="212"/>
    </location>
</feature>
<evidence type="ECO:0000313" key="11">
    <source>
        <dbReference type="Proteomes" id="UP000002279"/>
    </source>
</evidence>
<feature type="disulfide bond" evidence="6">
    <location>
        <begin position="304"/>
        <end position="331"/>
    </location>
</feature>
<proteinExistence type="predicted"/>
<dbReference type="GeneTree" id="ENSGT00940000162307"/>
<feature type="disulfide bond" evidence="6">
    <location>
        <begin position="459"/>
        <end position="502"/>
    </location>
</feature>